<dbReference type="Proteomes" id="UP000223913">
    <property type="component" value="Unassembled WGS sequence"/>
</dbReference>
<organism evidence="4 5">
    <name type="scientific">Flavilitoribacter nigricans (strain ATCC 23147 / DSM 23189 / NBRC 102662 / NCIMB 1420 / SS-2)</name>
    <name type="common">Lewinella nigricans</name>
    <dbReference type="NCBI Taxonomy" id="1122177"/>
    <lineage>
        <taxon>Bacteria</taxon>
        <taxon>Pseudomonadati</taxon>
        <taxon>Bacteroidota</taxon>
        <taxon>Saprospiria</taxon>
        <taxon>Saprospirales</taxon>
        <taxon>Lewinellaceae</taxon>
        <taxon>Flavilitoribacter</taxon>
    </lineage>
</organism>
<evidence type="ECO:0000256" key="2">
    <source>
        <dbReference type="SAM" id="Phobius"/>
    </source>
</evidence>
<dbReference type="EMBL" id="PDUD01000012">
    <property type="protein sequence ID" value="PHN06970.1"/>
    <property type="molecule type" value="Genomic_DNA"/>
</dbReference>
<keyword evidence="2" id="KW-1133">Transmembrane helix</keyword>
<keyword evidence="2" id="KW-0472">Membrane</keyword>
<dbReference type="AlphaFoldDB" id="A0A2D0NF20"/>
<evidence type="ECO:0000259" key="3">
    <source>
        <dbReference type="Pfam" id="PF05227"/>
    </source>
</evidence>
<gene>
    <name evidence="4" type="ORF">CRP01_08395</name>
</gene>
<sequence length="268" mass="31580">MIAKEKISIKRFWQPSMMLIISLLTLLFVFRKQSNMVDEVHHTWEVKSLLYEIQNSIKNAETGQRGYLLTKETAYLEPFHQGKLDYESFRNDVQEVIKNSPDQLAKLSKLDSLATLKMEELEASIQLAEQGKDSLVLELLKSDAGKLYMDDIRTLLRDMLDEETRLLEIREENFRLWRYGSYTLLFLCALLSVYLVVRLYNYVMPFFEELVNARKALHNSNANMSETIAVLKAEFNEKENELRQKEQQLKNLSEEIETLNRDLKKRKK</sequence>
<feature type="transmembrane region" description="Helical" evidence="2">
    <location>
        <begin position="176"/>
        <end position="197"/>
    </location>
</feature>
<evidence type="ECO:0000313" key="5">
    <source>
        <dbReference type="Proteomes" id="UP000223913"/>
    </source>
</evidence>
<feature type="domain" description="CHASE3" evidence="3">
    <location>
        <begin position="39"/>
        <end position="172"/>
    </location>
</feature>
<evidence type="ECO:0000256" key="1">
    <source>
        <dbReference type="SAM" id="Coils"/>
    </source>
</evidence>
<proteinExistence type="predicted"/>
<dbReference type="OrthoDB" id="9766459at2"/>
<accession>A0A2D0NF20</accession>
<dbReference type="InterPro" id="IPR007891">
    <property type="entry name" value="CHASE3"/>
</dbReference>
<keyword evidence="2" id="KW-0812">Transmembrane</keyword>
<feature type="coiled-coil region" evidence="1">
    <location>
        <begin position="221"/>
        <end position="266"/>
    </location>
</feature>
<feature type="transmembrane region" description="Helical" evidence="2">
    <location>
        <begin position="12"/>
        <end position="30"/>
    </location>
</feature>
<keyword evidence="1" id="KW-0175">Coiled coil</keyword>
<dbReference type="CDD" id="cd19410">
    <property type="entry name" value="HK9-like_sensor"/>
    <property type="match status" value="1"/>
</dbReference>
<comment type="caution">
    <text evidence="4">The sequence shown here is derived from an EMBL/GenBank/DDBJ whole genome shotgun (WGS) entry which is preliminary data.</text>
</comment>
<name>A0A2D0NF20_FLAN2</name>
<evidence type="ECO:0000313" key="4">
    <source>
        <dbReference type="EMBL" id="PHN06970.1"/>
    </source>
</evidence>
<protein>
    <recommendedName>
        <fullName evidence="3">CHASE3 domain-containing protein</fullName>
    </recommendedName>
</protein>
<dbReference type="Pfam" id="PF05227">
    <property type="entry name" value="CHASE3"/>
    <property type="match status" value="1"/>
</dbReference>
<reference evidence="4 5" key="1">
    <citation type="submission" date="2017-10" db="EMBL/GenBank/DDBJ databases">
        <title>The draft genome sequence of Lewinella nigricans NBRC 102662.</title>
        <authorList>
            <person name="Wang K."/>
        </authorList>
    </citation>
    <scope>NUCLEOTIDE SEQUENCE [LARGE SCALE GENOMIC DNA]</scope>
    <source>
        <strain evidence="4 5">NBRC 102662</strain>
    </source>
</reference>
<keyword evidence="5" id="KW-1185">Reference proteome</keyword>